<dbReference type="SUPFAM" id="SSF52540">
    <property type="entry name" value="P-loop containing nucleoside triphosphate hydrolases"/>
    <property type="match status" value="1"/>
</dbReference>
<dbReference type="InterPro" id="IPR027417">
    <property type="entry name" value="P-loop_NTPase"/>
</dbReference>
<dbReference type="InterPro" id="IPR003593">
    <property type="entry name" value="AAA+_ATPase"/>
</dbReference>
<dbReference type="GO" id="GO:0004386">
    <property type="term" value="F:helicase activity"/>
    <property type="evidence" value="ECO:0007669"/>
    <property type="project" value="UniProtKB-KW"/>
</dbReference>
<keyword evidence="3" id="KW-1185">Reference proteome</keyword>
<dbReference type="PANTHER" id="PTHR10492">
    <property type="match status" value="1"/>
</dbReference>
<dbReference type="Pfam" id="PF18343">
    <property type="entry name" value="SH3_14"/>
    <property type="match status" value="1"/>
</dbReference>
<dbReference type="SMR" id="A0A0B6VKU2"/>
<accession>A0A0B6VKU2</accession>
<keyword evidence="2" id="KW-0067">ATP-binding</keyword>
<dbReference type="InterPro" id="IPR027785">
    <property type="entry name" value="UvrD-like_helicase_C"/>
</dbReference>
<keyword evidence="2" id="KW-0378">Hydrolase</keyword>
<dbReference type="PANTHER" id="PTHR10492:SF57">
    <property type="entry name" value="ATP-DEPENDENT DNA HELICASE"/>
    <property type="match status" value="1"/>
</dbReference>
<proteinExistence type="predicted"/>
<dbReference type="RefSeq" id="YP_009190175.1">
    <property type="nucleotide sequence ID" value="NC_028683.1"/>
</dbReference>
<dbReference type="Proteomes" id="UP000204657">
    <property type="component" value="Segment"/>
</dbReference>
<dbReference type="OrthoDB" id="5394at10239"/>
<organism evidence="2 3">
    <name type="scientific">Edwardsiella phage PEi20</name>
    <dbReference type="NCBI Taxonomy" id="1608310"/>
    <lineage>
        <taxon>Viruses</taxon>
        <taxon>Duplodnaviria</taxon>
        <taxon>Heunggongvirae</taxon>
        <taxon>Uroviricota</taxon>
        <taxon>Caudoviricetes</taxon>
        <taxon>Pantevenvirales</taxon>
        <taxon>Straboviridae</taxon>
        <taxon>Tevenvirinae</taxon>
        <taxon>Kanagawavirus</taxon>
        <taxon>Kanagawavirus pei20</taxon>
    </lineage>
</organism>
<dbReference type="CDD" id="cd17933">
    <property type="entry name" value="DEXSc_RecD-like"/>
    <property type="match status" value="1"/>
</dbReference>
<keyword evidence="2" id="KW-0347">Helicase</keyword>
<dbReference type="InterPro" id="IPR041214">
    <property type="entry name" value="SH3_14"/>
</dbReference>
<dbReference type="Pfam" id="PF13538">
    <property type="entry name" value="UvrD_C_2"/>
    <property type="match status" value="1"/>
</dbReference>
<evidence type="ECO:0000313" key="3">
    <source>
        <dbReference type="Proteomes" id="UP000204657"/>
    </source>
</evidence>
<dbReference type="EMBL" id="AP014714">
    <property type="protein sequence ID" value="BAQ22667.1"/>
    <property type="molecule type" value="Genomic_DNA"/>
</dbReference>
<dbReference type="Pfam" id="PF13604">
    <property type="entry name" value="AAA_30"/>
    <property type="match status" value="1"/>
</dbReference>
<evidence type="ECO:0000313" key="2">
    <source>
        <dbReference type="EMBL" id="BAQ22667.1"/>
    </source>
</evidence>
<protein>
    <submittedName>
        <fullName evidence="2">DNA helicase</fullName>
    </submittedName>
</protein>
<dbReference type="GeneID" id="26519175"/>
<evidence type="ECO:0000259" key="1">
    <source>
        <dbReference type="SMART" id="SM00382"/>
    </source>
</evidence>
<reference evidence="2 3" key="1">
    <citation type="submission" date="2015-02" db="EMBL/GenBank/DDBJ databases">
        <title>Complete genome sequences of Edwardsiella bacteriophages, PEi20 and PEi26.</title>
        <authorList>
            <person name="Yasuike M."/>
            <person name="Nishiki I."/>
            <person name="Iwasaki Y."/>
            <person name="Nakamura Y."/>
            <person name="Fujiwara A."/>
            <person name="Hassan E.S."/>
            <person name="Mahmoud M.M."/>
            <person name="Kawato Y."/>
            <person name="Nagai S."/>
            <person name="Kobayashi T."/>
            <person name="Ototake M."/>
            <person name="Nakai T."/>
        </authorList>
    </citation>
    <scope>NUCLEOTIDE SEQUENCE [LARGE SCALE GENOMIC DNA]</scope>
</reference>
<dbReference type="SMART" id="SM00382">
    <property type="entry name" value="AAA"/>
    <property type="match status" value="1"/>
</dbReference>
<feature type="domain" description="AAA+ ATPase" evidence="1">
    <location>
        <begin position="29"/>
        <end position="184"/>
    </location>
</feature>
<sequence length="446" mass="50980">MSQEVTFESLNKGQREAFDIITSAIQRRNGERLTLNGPAGTGKTTLTKFIIQHIVRNGVLGVVLAAPTHQAKKVLAKMSGMEANTIHRVLKINPMTYEDQDVFEQREMPDMSKCNVLVCDEASMLDGKIFKIILNSIPPWCVLIGIGDREQIQPVEPGSDGTPQISPFFTHPSFKQVHLTEVMRSNAPIIDVATDIRTGGWLRHHIIDGHGVHEFASTTALKDFMMQYFDVVKTPEDLFETRMLAFTNKSVEKLNNIIRRKLYETEVPFINEEVIVMQEPFIKELEFDGKKFSEIVFNNGEMVRIKDCMLTSMPLIARNVSTKQHINYWALEVETIDPDEEYKIEVIKVLPLDQYQKMDMFLAKVATTYREMKAAGKRPPWDDFWKIKRTFLKVRALPVSTIHKSQGISVNNSFIYTPCIHVAEVQLARQLAYVGLTRARHDAYYV</sequence>
<dbReference type="Gene3D" id="2.30.30.780">
    <property type="match status" value="1"/>
</dbReference>
<dbReference type="CDD" id="cd18809">
    <property type="entry name" value="SF1_C_RecD"/>
    <property type="match status" value="1"/>
</dbReference>
<dbReference type="KEGG" id="vg:26519175"/>
<gene>
    <name evidence="2" type="primary">dda</name>
</gene>
<keyword evidence="2" id="KW-0547">Nucleotide-binding</keyword>
<dbReference type="Gene3D" id="3.40.50.300">
    <property type="entry name" value="P-loop containing nucleotide triphosphate hydrolases"/>
    <property type="match status" value="2"/>
</dbReference>
<name>A0A0B6VKU2_9CAUD</name>